<keyword evidence="1" id="KW-0547">Nucleotide-binding</keyword>
<dbReference type="Proteomes" id="UP001610444">
    <property type="component" value="Unassembled WGS sequence"/>
</dbReference>
<comment type="caution">
    <text evidence="4">The sequence shown here is derived from an EMBL/GenBank/DDBJ whole genome shotgun (WGS) entry which is preliminary data.</text>
</comment>
<dbReference type="GeneID" id="98157826"/>
<evidence type="ECO:0000256" key="1">
    <source>
        <dbReference type="ARBA" id="ARBA00022741"/>
    </source>
</evidence>
<evidence type="ECO:0000256" key="2">
    <source>
        <dbReference type="ARBA" id="ARBA00022840"/>
    </source>
</evidence>
<dbReference type="InterPro" id="IPR000719">
    <property type="entry name" value="Prot_kinase_dom"/>
</dbReference>
<keyword evidence="2" id="KW-0067">ATP-binding</keyword>
<reference evidence="4 5" key="1">
    <citation type="submission" date="2024-07" db="EMBL/GenBank/DDBJ databases">
        <title>Section-level genome sequencing and comparative genomics of Aspergillus sections Usti and Cavernicolus.</title>
        <authorList>
            <consortium name="Lawrence Berkeley National Laboratory"/>
            <person name="Nybo J.L."/>
            <person name="Vesth T.C."/>
            <person name="Theobald S."/>
            <person name="Frisvad J.C."/>
            <person name="Larsen T.O."/>
            <person name="Kjaerboelling I."/>
            <person name="Rothschild-Mancinelli K."/>
            <person name="Lyhne E.K."/>
            <person name="Kogle M.E."/>
            <person name="Barry K."/>
            <person name="Clum A."/>
            <person name="Na H."/>
            <person name="Ledsgaard L."/>
            <person name="Lin J."/>
            <person name="Lipzen A."/>
            <person name="Kuo A."/>
            <person name="Riley R."/>
            <person name="Mondo S."/>
            <person name="LaButti K."/>
            <person name="Haridas S."/>
            <person name="Pangalinan J."/>
            <person name="Salamov A.A."/>
            <person name="Simmons B.A."/>
            <person name="Magnuson J.K."/>
            <person name="Chen J."/>
            <person name="Drula E."/>
            <person name="Henrissat B."/>
            <person name="Wiebenga A."/>
            <person name="Lubbers R.J."/>
            <person name="Gomes A.C."/>
            <person name="Macurrencykelacurrency M.R."/>
            <person name="Stajich J."/>
            <person name="Grigoriev I.V."/>
            <person name="Mortensen U.H."/>
            <person name="De vries R.P."/>
            <person name="Baker S.E."/>
            <person name="Andersen M.R."/>
        </authorList>
    </citation>
    <scope>NUCLEOTIDE SEQUENCE [LARGE SCALE GENOMIC DNA]</scope>
    <source>
        <strain evidence="4 5">CBS 756.74</strain>
    </source>
</reference>
<dbReference type="PANTHER" id="PTHR24346:SF30">
    <property type="entry name" value="MATERNAL EMBRYONIC LEUCINE ZIPPER KINASE"/>
    <property type="match status" value="1"/>
</dbReference>
<evidence type="ECO:0000259" key="3">
    <source>
        <dbReference type="PROSITE" id="PS50011"/>
    </source>
</evidence>
<dbReference type="PANTHER" id="PTHR24346">
    <property type="entry name" value="MAP/MICROTUBULE AFFINITY-REGULATING KINASE"/>
    <property type="match status" value="1"/>
</dbReference>
<protein>
    <submittedName>
        <fullName evidence="4">Kinase-like domain-containing protein</fullName>
    </submittedName>
</protein>
<feature type="domain" description="Protein kinase" evidence="3">
    <location>
        <begin position="74"/>
        <end position="338"/>
    </location>
</feature>
<evidence type="ECO:0000313" key="5">
    <source>
        <dbReference type="Proteomes" id="UP001610444"/>
    </source>
</evidence>
<dbReference type="Gene3D" id="1.10.510.10">
    <property type="entry name" value="Transferase(Phosphotransferase) domain 1"/>
    <property type="match status" value="1"/>
</dbReference>
<dbReference type="SUPFAM" id="SSF56112">
    <property type="entry name" value="Protein kinase-like (PK-like)"/>
    <property type="match status" value="1"/>
</dbReference>
<dbReference type="InterPro" id="IPR011009">
    <property type="entry name" value="Kinase-like_dom_sf"/>
</dbReference>
<accession>A0ABR4KZU6</accession>
<proteinExistence type="predicted"/>
<organism evidence="4 5">
    <name type="scientific">Aspergillus pseudodeflectus</name>
    <dbReference type="NCBI Taxonomy" id="176178"/>
    <lineage>
        <taxon>Eukaryota</taxon>
        <taxon>Fungi</taxon>
        <taxon>Dikarya</taxon>
        <taxon>Ascomycota</taxon>
        <taxon>Pezizomycotina</taxon>
        <taxon>Eurotiomycetes</taxon>
        <taxon>Eurotiomycetidae</taxon>
        <taxon>Eurotiales</taxon>
        <taxon>Aspergillaceae</taxon>
        <taxon>Aspergillus</taxon>
        <taxon>Aspergillus subgen. Nidulantes</taxon>
    </lineage>
</organism>
<name>A0ABR4KZU6_9EURO</name>
<evidence type="ECO:0000313" key="4">
    <source>
        <dbReference type="EMBL" id="KAL2857612.1"/>
    </source>
</evidence>
<keyword evidence="5" id="KW-1185">Reference proteome</keyword>
<gene>
    <name evidence="4" type="ORF">BJX68DRAFT_253087</name>
</gene>
<dbReference type="EMBL" id="JBFXLR010000006">
    <property type="protein sequence ID" value="KAL2857612.1"/>
    <property type="molecule type" value="Genomic_DNA"/>
</dbReference>
<dbReference type="Pfam" id="PF00069">
    <property type="entry name" value="Pkinase"/>
    <property type="match status" value="1"/>
</dbReference>
<dbReference type="PROSITE" id="PS50011">
    <property type="entry name" value="PROTEIN_KINASE_DOM"/>
    <property type="match status" value="1"/>
</dbReference>
<dbReference type="RefSeq" id="XP_070903143.1">
    <property type="nucleotide sequence ID" value="XM_071042662.1"/>
</dbReference>
<sequence>MDQKYAKKAPRHIQRLSDGTHVHLLETEQAGRLDRLFVGLQQYILGLRIFKWRSMPSGVANESSATNCFREKYGACEDIIHYGSSTSVRLHCRKKTYTQAKQLYAVKVFHHYSEWTISDALRLALRTVSYLNHPNIVRVLELLDDDRGEFCIVMEYCGAGDLHSMIATSGKLDDTEADCFFKQLMLAISYIHDNGITHQNLNPKDVLLTVHGAVKVTHFTWAQESMQRGTGYPLASPHSLPYMPLEAISAQSSDPRAADVWAAALIYMTMKTGHLLWNRANEQDKEYKKYLSTRIDENGYPPIQRLSKVQCSYVIYAMLHPEPSRRLSADEVLRSEWVSRVIVCDAGSSGK</sequence>